<dbReference type="SMART" id="SM00278">
    <property type="entry name" value="HhH1"/>
    <property type="match status" value="2"/>
</dbReference>
<dbReference type="InterPro" id="IPR019554">
    <property type="entry name" value="Soluble_ligand-bd"/>
</dbReference>
<keyword evidence="5" id="KW-1185">Reference proteome</keyword>
<dbReference type="Pfam" id="PF12836">
    <property type="entry name" value="HHH_3"/>
    <property type="match status" value="1"/>
</dbReference>
<keyword evidence="2" id="KW-0472">Membrane</keyword>
<dbReference type="InterPro" id="IPR051675">
    <property type="entry name" value="Endo/Exo/Phosphatase_dom_1"/>
</dbReference>
<keyword evidence="2" id="KW-1133">Transmembrane helix</keyword>
<feature type="domain" description="Helix-hairpin-helix DNA-binding motif class 1" evidence="3">
    <location>
        <begin position="201"/>
        <end position="220"/>
    </location>
</feature>
<proteinExistence type="predicted"/>
<dbReference type="Pfam" id="PF10531">
    <property type="entry name" value="SLBB"/>
    <property type="match status" value="1"/>
</dbReference>
<accession>A0ABQ0WMI5</accession>
<dbReference type="SUPFAM" id="SSF47781">
    <property type="entry name" value="RuvA domain 2-like"/>
    <property type="match status" value="1"/>
</dbReference>
<feature type="compositionally biased region" description="Low complexity" evidence="1">
    <location>
        <begin position="137"/>
        <end position="157"/>
    </location>
</feature>
<evidence type="ECO:0000256" key="2">
    <source>
        <dbReference type="SAM" id="Phobius"/>
    </source>
</evidence>
<feature type="compositionally biased region" description="Low complexity" evidence="1">
    <location>
        <begin position="53"/>
        <end position="63"/>
    </location>
</feature>
<dbReference type="RefSeq" id="WP_056962772.1">
    <property type="nucleotide sequence ID" value="NZ_BJZI01000007.1"/>
</dbReference>
<protein>
    <submittedName>
        <fullName evidence="4">Competence protein ComEA</fullName>
    </submittedName>
</protein>
<dbReference type="NCBIfam" id="TIGR00426">
    <property type="entry name" value="competence protein ComEA helix-hairpin-helix repeat region"/>
    <property type="match status" value="1"/>
</dbReference>
<dbReference type="InterPro" id="IPR010994">
    <property type="entry name" value="RuvA_2-like"/>
</dbReference>
<feature type="region of interest" description="Disordered" evidence="1">
    <location>
        <begin position="43"/>
        <end position="63"/>
    </location>
</feature>
<keyword evidence="2" id="KW-0812">Transmembrane</keyword>
<dbReference type="InterPro" id="IPR003583">
    <property type="entry name" value="Hlx-hairpin-Hlx_DNA-bd_motif"/>
</dbReference>
<feature type="region of interest" description="Disordered" evidence="1">
    <location>
        <begin position="127"/>
        <end position="157"/>
    </location>
</feature>
<name>A0ABQ0WMI5_9LACO</name>
<dbReference type="Gene3D" id="1.10.150.280">
    <property type="entry name" value="AF1531-like domain"/>
    <property type="match status" value="1"/>
</dbReference>
<evidence type="ECO:0000313" key="4">
    <source>
        <dbReference type="EMBL" id="GEO66196.1"/>
    </source>
</evidence>
<dbReference type="Proteomes" id="UP000321691">
    <property type="component" value="Unassembled WGS sequence"/>
</dbReference>
<comment type="caution">
    <text evidence="4">The sequence shown here is derived from an EMBL/GenBank/DDBJ whole genome shotgun (WGS) entry which is preliminary data.</text>
</comment>
<reference evidence="4 5" key="1">
    <citation type="submission" date="2019-07" db="EMBL/GenBank/DDBJ databases">
        <title>Whole genome shotgun sequence of Lactobacillus spicheri NBRC 107155.</title>
        <authorList>
            <person name="Hosoyama A."/>
            <person name="Uohara A."/>
            <person name="Ohji S."/>
            <person name="Ichikawa N."/>
        </authorList>
    </citation>
    <scope>NUCLEOTIDE SEQUENCE [LARGE SCALE GENOMIC DNA]</scope>
    <source>
        <strain evidence="4 5">NBRC 107155</strain>
    </source>
</reference>
<dbReference type="PANTHER" id="PTHR21180:SF32">
    <property type="entry name" value="ENDONUCLEASE_EXONUCLEASE_PHOSPHATASE FAMILY DOMAIN-CONTAINING PROTEIN 1"/>
    <property type="match status" value="1"/>
</dbReference>
<feature type="transmembrane region" description="Helical" evidence="2">
    <location>
        <begin position="17"/>
        <end position="34"/>
    </location>
</feature>
<sequence length="224" mass="23442">MDRIGDWWQGLTRKMQLVGVLIGAGILLLGGWWLRPQPTALPPATPPPVSQGAHASTATSTKAAHQAATKTKIYVDVQGAVHQPGLYAFQPGMRVADALRVAGGLLSRADRRQVNLAAQLTDQQQLVIPAKGEKKSAPAPTSPASAGSSRGASSAAASAGTPINLNTATLTDLQQLTGIGAKKAQKIIDYRTEHGDFKTVRDLTQVAGFGEKTVARLEPQLTVG</sequence>
<evidence type="ECO:0000313" key="5">
    <source>
        <dbReference type="Proteomes" id="UP000321691"/>
    </source>
</evidence>
<dbReference type="InterPro" id="IPR004509">
    <property type="entry name" value="Competence_ComEA_HhH"/>
</dbReference>
<evidence type="ECO:0000259" key="3">
    <source>
        <dbReference type="SMART" id="SM00278"/>
    </source>
</evidence>
<dbReference type="Gene3D" id="3.10.560.10">
    <property type="entry name" value="Outer membrane lipoprotein wza domain like"/>
    <property type="match status" value="1"/>
</dbReference>
<dbReference type="PANTHER" id="PTHR21180">
    <property type="entry name" value="ENDONUCLEASE/EXONUCLEASE/PHOSPHATASE FAMILY DOMAIN-CONTAINING PROTEIN 1"/>
    <property type="match status" value="1"/>
</dbReference>
<organism evidence="4 5">
    <name type="scientific">Levilactobacillus spicheri</name>
    <dbReference type="NCBI Taxonomy" id="216463"/>
    <lineage>
        <taxon>Bacteria</taxon>
        <taxon>Bacillati</taxon>
        <taxon>Bacillota</taxon>
        <taxon>Bacilli</taxon>
        <taxon>Lactobacillales</taxon>
        <taxon>Lactobacillaceae</taxon>
        <taxon>Levilactobacillus</taxon>
    </lineage>
</organism>
<feature type="domain" description="Helix-hairpin-helix DNA-binding motif class 1" evidence="3">
    <location>
        <begin position="171"/>
        <end position="190"/>
    </location>
</feature>
<gene>
    <name evidence="4" type="primary">comEA</name>
    <name evidence="4" type="ORF">LSP04_06150</name>
</gene>
<dbReference type="EMBL" id="BJZI01000007">
    <property type="protein sequence ID" value="GEO66196.1"/>
    <property type="molecule type" value="Genomic_DNA"/>
</dbReference>
<evidence type="ECO:0000256" key="1">
    <source>
        <dbReference type="SAM" id="MobiDB-lite"/>
    </source>
</evidence>